<sequence length="952" mass="109192">MSDNESEEELATISFDLPLPTRGPTTNLTARHDKIADLLHISRRRVKHDDVINDSDEEEESEEEGGGEDYTEMDDLPLFIFKTIASLCDPFTQPEESNECILSVDCISDLVIAISYKSYIQRNESAKDLLIESIRFDISTILFELLRKIHVLLNAEDELKLRFVNNDEKHYLENLHEWTPKTTISNNDYNLRLLYSIACVIILTMYKLFIPKKGDYNLTLNPYLHYFLKLWKSHTNIILLGLEIDRRIEFQNHEKGSLEETPSIVQQTLKGSSSIRYVLAWILNQNPSSTPILDEEKDDTGVSTKKATDEQEILRIGMDDGIDLRNETVFNFVQPLARKNTNGGAISIDMRLVSIALLILYSGTSFTAGAYRFDDNPSINEEQAGRRLNQSKKLAELGDILIDLEYADRFDEDIKYMLEYEYEEDAEEEDDEVEDAPEGDNIDEVKEPETDDPIPSEIGEGLAIPGLEFDEFGRDWRDIPRGENAEFNNLYLTRFNQFDKLTNKGDSDDFFVTWNELYETFEFLNTNSIEGNSDAELKIGQAVINTISKSIKDSIEKKDSPITPNKIYQYWTSSASVESIRITQEENNKMIVPIFNVTKFELFLHNNSQLARSAMDEMLMCEGYRRLLIWFITHNLNLSILLIDYVYQLLAGLRGSKDSATPYVFSRMGDKLLLSDIEQSMLLHEFLTNSNVYLSATNGIEIEDGYQVVLAESIAKKLMSLLCIMINHFIKLGIINLNETTDDDIHDYNNELQVLLINWIGKVPEARQLYFKIKNATYDDNTTVVAGETVSPNNDNLTDVSKKDELAFLRHCEGKSLFEISEELDTNPKQKQIVKGFANRMEKHLEAVLNQDKSSADLQEIGDDFRFFIDNFNTLCKIEYLAEILFEKFEPVITSGSISELGAKVESEEFFEAEFNTDFLHGEGKFEEKEEEKKPSSSSKKKAKKKKKSKKK</sequence>
<feature type="compositionally biased region" description="Acidic residues" evidence="1">
    <location>
        <begin position="1"/>
        <end position="10"/>
    </location>
</feature>
<keyword evidence="3" id="KW-1185">Reference proteome</keyword>
<reference evidence="2 3" key="1">
    <citation type="submission" date="2013-02" db="EMBL/GenBank/DDBJ databases">
        <title>Genome sequence of Candida maltosa Xu316, a potential industrial strain for xylitol and ethanol production.</title>
        <authorList>
            <person name="Yu J."/>
            <person name="Wang Q."/>
            <person name="Geng X."/>
            <person name="Bao W."/>
            <person name="He P."/>
            <person name="Cai J."/>
        </authorList>
    </citation>
    <scope>NUCLEOTIDE SEQUENCE [LARGE SCALE GENOMIC DNA]</scope>
    <source>
        <strain evidence="3">Xu316</strain>
    </source>
</reference>
<dbReference type="STRING" id="1245528.M3HE94"/>
<feature type="compositionally biased region" description="Acidic residues" evidence="1">
    <location>
        <begin position="423"/>
        <end position="442"/>
    </location>
</feature>
<organism evidence="2 3">
    <name type="scientific">Candida maltosa (strain Xu316)</name>
    <name type="common">Yeast</name>
    <dbReference type="NCBI Taxonomy" id="1245528"/>
    <lineage>
        <taxon>Eukaryota</taxon>
        <taxon>Fungi</taxon>
        <taxon>Dikarya</taxon>
        <taxon>Ascomycota</taxon>
        <taxon>Saccharomycotina</taxon>
        <taxon>Pichiomycetes</taxon>
        <taxon>Debaryomycetaceae</taxon>
        <taxon>Candida/Lodderomyces clade</taxon>
        <taxon>Candida</taxon>
    </lineage>
</organism>
<dbReference type="AlphaFoldDB" id="M3HE94"/>
<feature type="region of interest" description="Disordered" evidence="1">
    <location>
        <begin position="1"/>
        <end position="28"/>
    </location>
</feature>
<feature type="region of interest" description="Disordered" evidence="1">
    <location>
        <begin position="922"/>
        <end position="952"/>
    </location>
</feature>
<protein>
    <submittedName>
        <fullName evidence="2">Uncharacterized protein</fullName>
    </submittedName>
</protein>
<gene>
    <name evidence="2" type="ORF">G210_4285</name>
</gene>
<dbReference type="EMBL" id="AOGT01002444">
    <property type="protein sequence ID" value="EMG45532.1"/>
    <property type="molecule type" value="Genomic_DNA"/>
</dbReference>
<feature type="compositionally biased region" description="Acidic residues" evidence="1">
    <location>
        <begin position="52"/>
        <end position="72"/>
    </location>
</feature>
<dbReference type="OMA" id="INWIGKV"/>
<accession>M3HE94</accession>
<dbReference type="eggNOG" id="ENOG502QT7N">
    <property type="taxonomic scope" value="Eukaryota"/>
</dbReference>
<feature type="compositionally biased region" description="Basic residues" evidence="1">
    <location>
        <begin position="939"/>
        <end position="952"/>
    </location>
</feature>
<dbReference type="HOGENOM" id="CLU_324955_0_0_1"/>
<dbReference type="OrthoDB" id="3980110at2759"/>
<evidence type="ECO:0000256" key="1">
    <source>
        <dbReference type="SAM" id="MobiDB-lite"/>
    </source>
</evidence>
<feature type="region of interest" description="Disordered" evidence="1">
    <location>
        <begin position="49"/>
        <end position="72"/>
    </location>
</feature>
<feature type="region of interest" description="Disordered" evidence="1">
    <location>
        <begin position="423"/>
        <end position="456"/>
    </location>
</feature>
<proteinExistence type="predicted"/>
<feature type="compositionally biased region" description="Basic and acidic residues" evidence="1">
    <location>
        <begin position="922"/>
        <end position="935"/>
    </location>
</feature>
<name>M3HE94_CANMX</name>
<evidence type="ECO:0000313" key="3">
    <source>
        <dbReference type="Proteomes" id="UP000011777"/>
    </source>
</evidence>
<dbReference type="Proteomes" id="UP000011777">
    <property type="component" value="Unassembled WGS sequence"/>
</dbReference>
<evidence type="ECO:0000313" key="2">
    <source>
        <dbReference type="EMBL" id="EMG45532.1"/>
    </source>
</evidence>
<comment type="caution">
    <text evidence="2">The sequence shown here is derived from an EMBL/GenBank/DDBJ whole genome shotgun (WGS) entry which is preliminary data.</text>
</comment>